<evidence type="ECO:0000256" key="2">
    <source>
        <dbReference type="ARBA" id="ARBA00007531"/>
    </source>
</evidence>
<keyword evidence="6" id="KW-0472">Membrane</keyword>
<evidence type="ECO:0000313" key="8">
    <source>
        <dbReference type="EMBL" id="QPI36100.1"/>
    </source>
</evidence>
<evidence type="ECO:0000256" key="4">
    <source>
        <dbReference type="ARBA" id="ARBA00022692"/>
    </source>
</evidence>
<dbReference type="InterPro" id="IPR008693">
    <property type="entry name" value="MmpS"/>
</dbReference>
<feature type="chain" id="PRO_5043421224" description="Transmembrane protein, MmpS5_2" evidence="7">
    <location>
        <begin position="30"/>
        <end position="116"/>
    </location>
</feature>
<dbReference type="GO" id="GO:0005886">
    <property type="term" value="C:plasma membrane"/>
    <property type="evidence" value="ECO:0007669"/>
    <property type="project" value="UniProtKB-SubCell"/>
</dbReference>
<dbReference type="Proteomes" id="UP000663583">
    <property type="component" value="Chromosome"/>
</dbReference>
<gene>
    <name evidence="8" type="ORF">I2456_16155</name>
</gene>
<organism evidence="8 9">
    <name type="scientific">Mycobacterium kubicae</name>
    <dbReference type="NCBI Taxonomy" id="120959"/>
    <lineage>
        <taxon>Bacteria</taxon>
        <taxon>Bacillati</taxon>
        <taxon>Actinomycetota</taxon>
        <taxon>Actinomycetes</taxon>
        <taxon>Mycobacteriales</taxon>
        <taxon>Mycobacteriaceae</taxon>
        <taxon>Mycobacterium</taxon>
        <taxon>Mycobacterium simiae complex</taxon>
    </lineage>
</organism>
<name>A0AAX1J6H1_9MYCO</name>
<evidence type="ECO:0000256" key="6">
    <source>
        <dbReference type="ARBA" id="ARBA00023136"/>
    </source>
</evidence>
<reference evidence="8" key="1">
    <citation type="submission" date="2020-11" db="EMBL/GenBank/DDBJ databases">
        <title>Intraspecies plasmid and genomic variation of Mycobacterium kubicae revealed by the complete genome sequences of two clinical isolates.</title>
        <authorList>
            <person name="Hendrix J.R."/>
            <person name="Epperson L.E."/>
            <person name="Honda J.R."/>
            <person name="Strong M."/>
        </authorList>
    </citation>
    <scope>NUCLEOTIDE SEQUENCE</scope>
    <source>
        <strain evidence="8">JCM 13573</strain>
    </source>
</reference>
<evidence type="ECO:0000256" key="7">
    <source>
        <dbReference type="SAM" id="SignalP"/>
    </source>
</evidence>
<evidence type="ECO:0008006" key="10">
    <source>
        <dbReference type="Google" id="ProtNLM"/>
    </source>
</evidence>
<keyword evidence="5" id="KW-1133">Transmembrane helix</keyword>
<dbReference type="InterPro" id="IPR038468">
    <property type="entry name" value="MmpS_C"/>
</dbReference>
<keyword evidence="4" id="KW-0812">Transmembrane</keyword>
<evidence type="ECO:0000313" key="9">
    <source>
        <dbReference type="Proteomes" id="UP000663583"/>
    </source>
</evidence>
<keyword evidence="7" id="KW-0732">Signal</keyword>
<evidence type="ECO:0000256" key="1">
    <source>
        <dbReference type="ARBA" id="ARBA00004236"/>
    </source>
</evidence>
<sequence length="116" mass="12053">MTSPLAALPKLAIPLALYIGLAPCGAANADDMPKVRYEISGSSPVADNIVYQTDAGQQYAANAKLPWSTQFTSFGGQVFVLSAQSPGTVTCKIYLNGNLVKNATATGTPARTVCTQ</sequence>
<dbReference type="EMBL" id="CP065047">
    <property type="protein sequence ID" value="QPI36100.1"/>
    <property type="molecule type" value="Genomic_DNA"/>
</dbReference>
<proteinExistence type="inferred from homology"/>
<dbReference type="RefSeq" id="WP_139823202.1">
    <property type="nucleotide sequence ID" value="NZ_BLKU01000005.1"/>
</dbReference>
<dbReference type="KEGG" id="mku:I2456_16155"/>
<feature type="signal peptide" evidence="7">
    <location>
        <begin position="1"/>
        <end position="29"/>
    </location>
</feature>
<evidence type="ECO:0000256" key="3">
    <source>
        <dbReference type="ARBA" id="ARBA00022475"/>
    </source>
</evidence>
<protein>
    <recommendedName>
        <fullName evidence="10">Transmembrane protein, MmpS5_2</fullName>
    </recommendedName>
</protein>
<dbReference type="Gene3D" id="2.60.40.2880">
    <property type="entry name" value="MmpS1-5, C-terminal soluble domain"/>
    <property type="match status" value="1"/>
</dbReference>
<comment type="similarity">
    <text evidence="2">Belongs to the MmpS family.</text>
</comment>
<keyword evidence="3" id="KW-1003">Cell membrane</keyword>
<dbReference type="AlphaFoldDB" id="A0AAX1J6H1"/>
<dbReference type="Pfam" id="PF05423">
    <property type="entry name" value="Mycobact_memb"/>
    <property type="match status" value="1"/>
</dbReference>
<evidence type="ECO:0000256" key="5">
    <source>
        <dbReference type="ARBA" id="ARBA00022989"/>
    </source>
</evidence>
<accession>A0AAX1J6H1</accession>
<comment type="subcellular location">
    <subcellularLocation>
        <location evidence="1">Cell membrane</location>
    </subcellularLocation>
</comment>